<dbReference type="AlphaFoldDB" id="A0A4Y2GRK2"/>
<evidence type="ECO:0000313" key="2">
    <source>
        <dbReference type="EMBL" id="GBM55449.1"/>
    </source>
</evidence>
<organism evidence="2 3">
    <name type="scientific">Araneus ventricosus</name>
    <name type="common">Orbweaver spider</name>
    <name type="synonym">Epeira ventricosa</name>
    <dbReference type="NCBI Taxonomy" id="182803"/>
    <lineage>
        <taxon>Eukaryota</taxon>
        <taxon>Metazoa</taxon>
        <taxon>Ecdysozoa</taxon>
        <taxon>Arthropoda</taxon>
        <taxon>Chelicerata</taxon>
        <taxon>Arachnida</taxon>
        <taxon>Araneae</taxon>
        <taxon>Araneomorphae</taxon>
        <taxon>Entelegynae</taxon>
        <taxon>Araneoidea</taxon>
        <taxon>Araneidae</taxon>
        <taxon>Araneus</taxon>
    </lineage>
</organism>
<accession>A0A4Y2GRK2</accession>
<feature type="region of interest" description="Disordered" evidence="1">
    <location>
        <begin position="51"/>
        <end position="82"/>
    </location>
</feature>
<evidence type="ECO:0000313" key="3">
    <source>
        <dbReference type="Proteomes" id="UP000499080"/>
    </source>
</evidence>
<reference evidence="2 3" key="1">
    <citation type="journal article" date="2019" name="Sci. Rep.">
        <title>Orb-weaving spider Araneus ventricosus genome elucidates the spidroin gene catalogue.</title>
        <authorList>
            <person name="Kono N."/>
            <person name="Nakamura H."/>
            <person name="Ohtoshi R."/>
            <person name="Moran D.A.P."/>
            <person name="Shinohara A."/>
            <person name="Yoshida Y."/>
            <person name="Fujiwara M."/>
            <person name="Mori M."/>
            <person name="Tomita M."/>
            <person name="Arakawa K."/>
        </authorList>
    </citation>
    <scope>NUCLEOTIDE SEQUENCE [LARGE SCALE GENOMIC DNA]</scope>
</reference>
<gene>
    <name evidence="2" type="ORF">AVEN_187555_1</name>
</gene>
<proteinExistence type="predicted"/>
<sequence>MTRTTPELAPSSPNFRATSTGGRLATMYYLACNKPHTRRIFSEIGFQTCDPRSRGRDLTTRPPRSLRATRPKNDCGKKLKRA</sequence>
<evidence type="ECO:0000256" key="1">
    <source>
        <dbReference type="SAM" id="MobiDB-lite"/>
    </source>
</evidence>
<name>A0A4Y2GRK2_ARAVE</name>
<dbReference type="EMBL" id="BGPR01001501">
    <property type="protein sequence ID" value="GBM55449.1"/>
    <property type="molecule type" value="Genomic_DNA"/>
</dbReference>
<feature type="compositionally biased region" description="Basic and acidic residues" evidence="1">
    <location>
        <begin position="71"/>
        <end position="82"/>
    </location>
</feature>
<protein>
    <submittedName>
        <fullName evidence="2">Uncharacterized protein</fullName>
    </submittedName>
</protein>
<keyword evidence="3" id="KW-1185">Reference proteome</keyword>
<comment type="caution">
    <text evidence="2">The sequence shown here is derived from an EMBL/GenBank/DDBJ whole genome shotgun (WGS) entry which is preliminary data.</text>
</comment>
<dbReference type="Proteomes" id="UP000499080">
    <property type="component" value="Unassembled WGS sequence"/>
</dbReference>